<gene>
    <name evidence="7" type="ORF">M413DRAFT_448309</name>
</gene>
<dbReference type="GO" id="GO:0005739">
    <property type="term" value="C:mitochondrion"/>
    <property type="evidence" value="ECO:0007669"/>
    <property type="project" value="UniProtKB-SubCell"/>
</dbReference>
<dbReference type="HOGENOM" id="CLU_136347_0_0_1"/>
<dbReference type="PANTHER" id="PTHR28071:SF1">
    <property type="entry name" value="REDOX PROTEIN FMP46, MITOCHONDRIAL-RELATED"/>
    <property type="match status" value="1"/>
</dbReference>
<name>A0A0C3BM64_HEBCY</name>
<comment type="function">
    <text evidence="1">Putative mitochondrial redox protein which could be involved in the reduction of small toxic molecules.</text>
</comment>
<evidence type="ECO:0000256" key="6">
    <source>
        <dbReference type="ARBA" id="ARBA00023128"/>
    </source>
</evidence>
<keyword evidence="4" id="KW-0809">Transit peptide</keyword>
<dbReference type="InterPro" id="IPR036249">
    <property type="entry name" value="Thioredoxin-like_sf"/>
</dbReference>
<keyword evidence="6" id="KW-0496">Mitochondrion</keyword>
<evidence type="ECO:0000313" key="7">
    <source>
        <dbReference type="EMBL" id="KIM37805.1"/>
    </source>
</evidence>
<comment type="subcellular location">
    <subcellularLocation>
        <location evidence="2">Mitochondrion</location>
    </subcellularLocation>
</comment>
<comment type="similarity">
    <text evidence="3">Belongs to the FMP46 family.</text>
</comment>
<protein>
    <recommendedName>
        <fullName evidence="9">Thioredoxin-like fold domain-containing protein</fullName>
    </recommendedName>
</protein>
<reference evidence="8" key="2">
    <citation type="submission" date="2015-01" db="EMBL/GenBank/DDBJ databases">
        <title>Evolutionary Origins and Diversification of the Mycorrhizal Mutualists.</title>
        <authorList>
            <consortium name="DOE Joint Genome Institute"/>
            <consortium name="Mycorrhizal Genomics Consortium"/>
            <person name="Kohler A."/>
            <person name="Kuo A."/>
            <person name="Nagy L.G."/>
            <person name="Floudas D."/>
            <person name="Copeland A."/>
            <person name="Barry K.W."/>
            <person name="Cichocki N."/>
            <person name="Veneault-Fourrey C."/>
            <person name="LaButti K."/>
            <person name="Lindquist E.A."/>
            <person name="Lipzen A."/>
            <person name="Lundell T."/>
            <person name="Morin E."/>
            <person name="Murat C."/>
            <person name="Riley R."/>
            <person name="Ohm R."/>
            <person name="Sun H."/>
            <person name="Tunlid A."/>
            <person name="Henrissat B."/>
            <person name="Grigoriev I.V."/>
            <person name="Hibbett D.S."/>
            <person name="Martin F."/>
        </authorList>
    </citation>
    <scope>NUCLEOTIDE SEQUENCE [LARGE SCALE GENOMIC DNA]</scope>
    <source>
        <strain evidence="8">h7</strain>
    </source>
</reference>
<evidence type="ECO:0008006" key="9">
    <source>
        <dbReference type="Google" id="ProtNLM"/>
    </source>
</evidence>
<accession>A0A0C3BM64</accession>
<evidence type="ECO:0000256" key="2">
    <source>
        <dbReference type="ARBA" id="ARBA00004173"/>
    </source>
</evidence>
<keyword evidence="8" id="KW-1185">Reference proteome</keyword>
<dbReference type="Pfam" id="PF07955">
    <property type="entry name" value="DUF1687"/>
    <property type="match status" value="1"/>
</dbReference>
<dbReference type="Gene3D" id="3.40.30.10">
    <property type="entry name" value="Glutaredoxin"/>
    <property type="match status" value="1"/>
</dbReference>
<evidence type="ECO:0000256" key="5">
    <source>
        <dbReference type="ARBA" id="ARBA00023002"/>
    </source>
</evidence>
<sequence length="161" mass="17651">MFNSFKRRLPEISIFHHPSSPPSNKALKMLRDSLSGTYPPGNGKGQPLEFQLEVVESPPNSAQLGTIMSYLPSKATNPSMAFLSAHPSAGSVAEQPTTLKDIAALAETNPNAFKWPVVVNWVEGKASIGNTEGVKDILESIRKKRDGETKEEDVYRPGWFI</sequence>
<dbReference type="SUPFAM" id="SSF52833">
    <property type="entry name" value="Thioredoxin-like"/>
    <property type="match status" value="1"/>
</dbReference>
<keyword evidence="5" id="KW-0560">Oxidoreductase</keyword>
<evidence type="ECO:0000256" key="4">
    <source>
        <dbReference type="ARBA" id="ARBA00022946"/>
    </source>
</evidence>
<dbReference type="EMBL" id="KN831795">
    <property type="protein sequence ID" value="KIM37805.1"/>
    <property type="molecule type" value="Genomic_DNA"/>
</dbReference>
<dbReference type="InterPro" id="IPR012882">
    <property type="entry name" value="Fmp46"/>
</dbReference>
<evidence type="ECO:0000313" key="8">
    <source>
        <dbReference type="Proteomes" id="UP000053424"/>
    </source>
</evidence>
<dbReference type="PANTHER" id="PTHR28071">
    <property type="entry name" value="REDOX PROTEIN FMP46, MITOCHONDRIAL-RELATED"/>
    <property type="match status" value="1"/>
</dbReference>
<evidence type="ECO:0000256" key="1">
    <source>
        <dbReference type="ARBA" id="ARBA00002963"/>
    </source>
</evidence>
<dbReference type="GO" id="GO:0016491">
    <property type="term" value="F:oxidoreductase activity"/>
    <property type="evidence" value="ECO:0007669"/>
    <property type="project" value="UniProtKB-KW"/>
</dbReference>
<organism evidence="7 8">
    <name type="scientific">Hebeloma cylindrosporum</name>
    <dbReference type="NCBI Taxonomy" id="76867"/>
    <lineage>
        <taxon>Eukaryota</taxon>
        <taxon>Fungi</taxon>
        <taxon>Dikarya</taxon>
        <taxon>Basidiomycota</taxon>
        <taxon>Agaricomycotina</taxon>
        <taxon>Agaricomycetes</taxon>
        <taxon>Agaricomycetidae</taxon>
        <taxon>Agaricales</taxon>
        <taxon>Agaricineae</taxon>
        <taxon>Hymenogastraceae</taxon>
        <taxon>Hebeloma</taxon>
    </lineage>
</organism>
<evidence type="ECO:0000256" key="3">
    <source>
        <dbReference type="ARBA" id="ARBA00009734"/>
    </source>
</evidence>
<reference evidence="7 8" key="1">
    <citation type="submission" date="2014-04" db="EMBL/GenBank/DDBJ databases">
        <authorList>
            <consortium name="DOE Joint Genome Institute"/>
            <person name="Kuo A."/>
            <person name="Gay G."/>
            <person name="Dore J."/>
            <person name="Kohler A."/>
            <person name="Nagy L.G."/>
            <person name="Floudas D."/>
            <person name="Copeland A."/>
            <person name="Barry K.W."/>
            <person name="Cichocki N."/>
            <person name="Veneault-Fourrey C."/>
            <person name="LaButti K."/>
            <person name="Lindquist E.A."/>
            <person name="Lipzen A."/>
            <person name="Lundell T."/>
            <person name="Morin E."/>
            <person name="Murat C."/>
            <person name="Sun H."/>
            <person name="Tunlid A."/>
            <person name="Henrissat B."/>
            <person name="Grigoriev I.V."/>
            <person name="Hibbett D.S."/>
            <person name="Martin F."/>
            <person name="Nordberg H.P."/>
            <person name="Cantor M.N."/>
            <person name="Hua S.X."/>
        </authorList>
    </citation>
    <scope>NUCLEOTIDE SEQUENCE [LARGE SCALE GENOMIC DNA]</scope>
    <source>
        <strain evidence="8">h7</strain>
    </source>
</reference>
<dbReference type="Proteomes" id="UP000053424">
    <property type="component" value="Unassembled WGS sequence"/>
</dbReference>
<dbReference type="OrthoDB" id="59229at2759"/>
<proteinExistence type="inferred from homology"/>
<dbReference type="AlphaFoldDB" id="A0A0C3BM64"/>